<keyword evidence="6" id="KW-0812">Transmembrane</keyword>
<evidence type="ECO:0000313" key="9">
    <source>
        <dbReference type="EMBL" id="NKG22078.1"/>
    </source>
</evidence>
<evidence type="ECO:0000256" key="2">
    <source>
        <dbReference type="ARBA" id="ARBA00022801"/>
    </source>
</evidence>
<organism evidence="9 10">
    <name type="scientific">Paeniglutamicibacter terrestris</name>
    <dbReference type="NCBI Taxonomy" id="2723403"/>
    <lineage>
        <taxon>Bacteria</taxon>
        <taxon>Bacillati</taxon>
        <taxon>Actinomycetota</taxon>
        <taxon>Actinomycetes</taxon>
        <taxon>Micrococcales</taxon>
        <taxon>Micrococcaceae</taxon>
        <taxon>Paeniglutamicibacter</taxon>
    </lineage>
</organism>
<gene>
    <name evidence="9" type="ORF">HED64_15365</name>
</gene>
<evidence type="ECO:0000256" key="4">
    <source>
        <dbReference type="RuleBase" id="RU362110"/>
    </source>
</evidence>
<accession>A0ABX1G733</accession>
<reference evidence="9 10" key="1">
    <citation type="submission" date="2020-04" db="EMBL/GenBank/DDBJ databases">
        <title>Paeniglutamicibacter sp. ANT13_2, a novel actinomycete isolated from sediment in Antarctica.</title>
        <authorList>
            <person name="Sakdapetsiri C."/>
            <person name="Pinyakong O."/>
        </authorList>
    </citation>
    <scope>NUCLEOTIDE SEQUENCE [LARGE SCALE GENOMIC DNA]</scope>
    <source>
        <strain evidence="9 10">ANT13_2</strain>
    </source>
</reference>
<dbReference type="Pfam" id="PF08244">
    <property type="entry name" value="Glyco_hydro_32C"/>
    <property type="match status" value="1"/>
</dbReference>
<dbReference type="SUPFAM" id="SSF49899">
    <property type="entry name" value="Concanavalin A-like lectins/glucanases"/>
    <property type="match status" value="1"/>
</dbReference>
<dbReference type="InterPro" id="IPR023296">
    <property type="entry name" value="Glyco_hydro_beta-prop_sf"/>
</dbReference>
<dbReference type="InterPro" id="IPR013189">
    <property type="entry name" value="Glyco_hydro_32_C"/>
</dbReference>
<dbReference type="SMART" id="SM00640">
    <property type="entry name" value="Glyco_32"/>
    <property type="match status" value="1"/>
</dbReference>
<keyword evidence="2 4" id="KW-0378">Hydrolase</keyword>
<evidence type="ECO:0000259" key="7">
    <source>
        <dbReference type="Pfam" id="PF00251"/>
    </source>
</evidence>
<dbReference type="PANTHER" id="PTHR42800">
    <property type="entry name" value="EXOINULINASE INUD (AFU_ORTHOLOGUE AFUA_5G00480)"/>
    <property type="match status" value="1"/>
</dbReference>
<dbReference type="InterPro" id="IPR013148">
    <property type="entry name" value="Glyco_hydro_32_N"/>
</dbReference>
<evidence type="ECO:0000259" key="8">
    <source>
        <dbReference type="Pfam" id="PF08244"/>
    </source>
</evidence>
<evidence type="ECO:0000256" key="5">
    <source>
        <dbReference type="SAM" id="MobiDB-lite"/>
    </source>
</evidence>
<dbReference type="Pfam" id="PF00251">
    <property type="entry name" value="Glyco_hydro_32N"/>
    <property type="match status" value="1"/>
</dbReference>
<feature type="domain" description="Glycosyl hydrolase family 32 N-terminal" evidence="7">
    <location>
        <begin position="99"/>
        <end position="406"/>
    </location>
</feature>
<evidence type="ECO:0000256" key="1">
    <source>
        <dbReference type="ARBA" id="ARBA00009902"/>
    </source>
</evidence>
<dbReference type="GO" id="GO:0016787">
    <property type="term" value="F:hydrolase activity"/>
    <property type="evidence" value="ECO:0007669"/>
    <property type="project" value="UniProtKB-KW"/>
</dbReference>
<evidence type="ECO:0000256" key="6">
    <source>
        <dbReference type="SAM" id="Phobius"/>
    </source>
</evidence>
<feature type="region of interest" description="Disordered" evidence="5">
    <location>
        <begin position="415"/>
        <end position="435"/>
    </location>
</feature>
<feature type="region of interest" description="Disordered" evidence="5">
    <location>
        <begin position="67"/>
        <end position="95"/>
    </location>
</feature>
<dbReference type="InterPro" id="IPR013320">
    <property type="entry name" value="ConA-like_dom_sf"/>
</dbReference>
<evidence type="ECO:0000313" key="10">
    <source>
        <dbReference type="Proteomes" id="UP000746595"/>
    </source>
</evidence>
<evidence type="ECO:0000256" key="3">
    <source>
        <dbReference type="ARBA" id="ARBA00023295"/>
    </source>
</evidence>
<dbReference type="Proteomes" id="UP000746595">
    <property type="component" value="Unassembled WGS sequence"/>
</dbReference>
<sequence>MHVLSPPIFATTQRLCRPAVEFLHSSSERPMFMPRHRFPLSYFAVVLICVLVLAAFTSLVLMRPATETPAATQTTTHPTTDNEKFQRPQDWSPYRPATHITPANNWMNDPQRPFFLNGLWHFYYLYNADYPDGNGTAWFHVTSTDMVHWKDEGVAIEKYTNGLGDIWTGSAVVDTQNTAGFGKDAVVSLVTQQVDGVQRQSLFYSTDGGYSFTSYKGNPVMDNPGLEAWRDPKIVWDEERSQWLMLLAEGNKIGFYTSPNLKSWTYQSGFERNDLGVIECPDLFEMAVDGDPERTTWVLGISANGESTGRTTGYTYWTGSWDGTNFVPEQDDPRWLDAGADFYAAVTWDDPNAENPLAQRYAIGWMNNWAYAGALPKEDWSGGTMSTVRQLSLRTVDGQPQLNSQPINAITELEGGQQQTEAQQLEQNNPVSLPRPTTDAYRLRLSLAPDAKHPAKETLVKLEDPDGSFITLGYNVGNQTLSLARDSDKIAGQMPEAYRQIRSEKVPLRDGRLNLDVVVDTTSVELFAQDGEAALSSIAVLSPGQHELSIESLGGDTQLLSATLNPLAVTASTR</sequence>
<protein>
    <submittedName>
        <fullName evidence="9">Glycoside hydrolase family 32 protein</fullName>
    </submittedName>
</protein>
<dbReference type="EMBL" id="JAAWVT010000008">
    <property type="protein sequence ID" value="NKG22078.1"/>
    <property type="molecule type" value="Genomic_DNA"/>
</dbReference>
<name>A0ABX1G733_9MICC</name>
<comment type="caution">
    <text evidence="9">The sequence shown here is derived from an EMBL/GenBank/DDBJ whole genome shotgun (WGS) entry which is preliminary data.</text>
</comment>
<dbReference type="PANTHER" id="PTHR42800:SF1">
    <property type="entry name" value="EXOINULINASE INUD (AFU_ORTHOLOGUE AFUA_5G00480)"/>
    <property type="match status" value="1"/>
</dbReference>
<keyword evidence="6" id="KW-1133">Transmembrane helix</keyword>
<keyword evidence="6" id="KW-0472">Membrane</keyword>
<dbReference type="InterPro" id="IPR001362">
    <property type="entry name" value="Glyco_hydro_32"/>
</dbReference>
<feature type="compositionally biased region" description="Low complexity" evidence="5">
    <location>
        <begin position="415"/>
        <end position="427"/>
    </location>
</feature>
<dbReference type="SUPFAM" id="SSF75005">
    <property type="entry name" value="Arabinanase/levansucrase/invertase"/>
    <property type="match status" value="1"/>
</dbReference>
<dbReference type="CDD" id="cd18622">
    <property type="entry name" value="GH32_Inu-like"/>
    <property type="match status" value="1"/>
</dbReference>
<proteinExistence type="inferred from homology"/>
<dbReference type="Gene3D" id="2.115.10.20">
    <property type="entry name" value="Glycosyl hydrolase domain, family 43"/>
    <property type="match status" value="1"/>
</dbReference>
<keyword evidence="3 4" id="KW-0326">Glycosidase</keyword>
<feature type="transmembrane region" description="Helical" evidence="6">
    <location>
        <begin position="40"/>
        <end position="62"/>
    </location>
</feature>
<feature type="domain" description="Glycosyl hydrolase family 32 C-terminal" evidence="8">
    <location>
        <begin position="413"/>
        <end position="563"/>
    </location>
</feature>
<feature type="compositionally biased region" description="Low complexity" evidence="5">
    <location>
        <begin position="67"/>
        <end position="79"/>
    </location>
</feature>
<keyword evidence="10" id="KW-1185">Reference proteome</keyword>
<comment type="similarity">
    <text evidence="1 4">Belongs to the glycosyl hydrolase 32 family.</text>
</comment>
<dbReference type="Gene3D" id="2.60.120.560">
    <property type="entry name" value="Exo-inulinase, domain 1"/>
    <property type="match status" value="1"/>
</dbReference>